<proteinExistence type="predicted"/>
<dbReference type="AlphaFoldDB" id="A0A8S1IP04"/>
<name>A0A8S1IP04_9CHLO</name>
<evidence type="ECO:0000313" key="1">
    <source>
        <dbReference type="EMBL" id="CAD7696693.1"/>
    </source>
</evidence>
<gene>
    <name evidence="1" type="ORF">OSTQU699_LOCUS2054</name>
</gene>
<feature type="non-terminal residue" evidence="1">
    <location>
        <position position="1"/>
    </location>
</feature>
<dbReference type="Proteomes" id="UP000708148">
    <property type="component" value="Unassembled WGS sequence"/>
</dbReference>
<dbReference type="EMBL" id="CAJHUC010000528">
    <property type="protein sequence ID" value="CAD7696693.1"/>
    <property type="molecule type" value="Genomic_DNA"/>
</dbReference>
<accession>A0A8S1IP04</accession>
<comment type="caution">
    <text evidence="1">The sequence shown here is derived from an EMBL/GenBank/DDBJ whole genome shotgun (WGS) entry which is preliminary data.</text>
</comment>
<organism evidence="1 2">
    <name type="scientific">Ostreobium quekettii</name>
    <dbReference type="NCBI Taxonomy" id="121088"/>
    <lineage>
        <taxon>Eukaryota</taxon>
        <taxon>Viridiplantae</taxon>
        <taxon>Chlorophyta</taxon>
        <taxon>core chlorophytes</taxon>
        <taxon>Ulvophyceae</taxon>
        <taxon>TCBD clade</taxon>
        <taxon>Bryopsidales</taxon>
        <taxon>Ostreobineae</taxon>
        <taxon>Ostreobiaceae</taxon>
        <taxon>Ostreobium</taxon>
    </lineage>
</organism>
<sequence length="89" mass="8978">GLNSMLAVGNDLFVQRNAAMTSLQGLVVQKVGVLTGGNLVIHANPLLASLGDLPRTLTEVKGGVRISANSPTLPSSEADAVAATALENA</sequence>
<keyword evidence="2" id="KW-1185">Reference proteome</keyword>
<protein>
    <submittedName>
        <fullName evidence="1">Uncharacterized protein</fullName>
    </submittedName>
</protein>
<evidence type="ECO:0000313" key="2">
    <source>
        <dbReference type="Proteomes" id="UP000708148"/>
    </source>
</evidence>
<reference evidence="1" key="1">
    <citation type="submission" date="2020-12" db="EMBL/GenBank/DDBJ databases">
        <authorList>
            <person name="Iha C."/>
        </authorList>
    </citation>
    <scope>NUCLEOTIDE SEQUENCE</scope>
</reference>